<dbReference type="InterPro" id="IPR003838">
    <property type="entry name" value="ABC3_permease_C"/>
</dbReference>
<proteinExistence type="predicted"/>
<keyword evidence="2" id="KW-1003">Cell membrane</keyword>
<feature type="transmembrane region" description="Helical" evidence="6">
    <location>
        <begin position="389"/>
        <end position="409"/>
    </location>
</feature>
<dbReference type="OrthoDB" id="5292592at2"/>
<dbReference type="EMBL" id="RJVI01000001">
    <property type="protein sequence ID" value="ROR35197.1"/>
    <property type="molecule type" value="Genomic_DNA"/>
</dbReference>
<dbReference type="InterPro" id="IPR038766">
    <property type="entry name" value="Membrane_comp_ABC_pdt"/>
</dbReference>
<evidence type="ECO:0000256" key="1">
    <source>
        <dbReference type="ARBA" id="ARBA00004651"/>
    </source>
</evidence>
<dbReference type="InterPro" id="IPR025857">
    <property type="entry name" value="MacB_PCD"/>
</dbReference>
<sequence>MKAFRLGLRMLAREARGGTLGVVVAAVAVGVAALAAVGTTTDRIQRGLRLGAAELLAADLAVTGHAPPPPALEAEAGAAGLAAARWTETRTMVAAGGGLRLVELKAVSAGYPLRGRLRVADAPFAPDRPAAAPPAPGEAWVDARLAADGLAPGAEIRLGEASLRVTAVLTYEPDRGGDLLSIGPRVLIRLEDLAATGLLAPGSHAHHALLLAGPGAALARLRAAHEGEDPALRWAGVEDARPELRLAMERAGRYLGLAGLATLLLAGAGAGLGLRRHLAREATALALLRTFGAGRRTVLAAALAQLAGIAAAGSAAGLALGLLAHLALLRLAGGLVGPALPPPGAGPLLTAAAAGAVAVLAFGLPAALQAAATPPMQTLRATPAPLPPAAALARLAAVLAVAALALHVGGDLRTVLWAGGGLALAAAAVAAATAGLMHLGAPLARRSGPAWRLGLAFLLRHRRLHLAEATVFGLALAAVLLVGLVRGDLLAAWQRDLPHDAPDRFLINIQPSEVEALRAFLARHGIADAPLYPMVRARLVAIGARRVRPEDYHDPRARRLAVRDFNLSWSEAPPEGNALAAGRWWGADPGTEFSVETGLAETLGIRLGDRLRFEIAGEPLEGVVTSLRTVRWGSMRVNFFVLAEPGALEGRPATWITAFRLPPGRQGLEAALHARFPGVTVLDVSALVAQVRGVMDRLAGAVQVVFLLTVLAGITVLYAGARATAAERREAAALMRALGARRGTVLAACLTEYLLLGLATGLAAAAVAAGAGVGVAEGVLDLAYRPRPLLWLAGAAAGAAGITLAGLAGTREALTTPPLAVLRGT</sequence>
<keyword evidence="3 6" id="KW-0812">Transmembrane</keyword>
<accession>A0A3N1YCS8</accession>
<dbReference type="PANTHER" id="PTHR30287">
    <property type="entry name" value="MEMBRANE COMPONENT OF PREDICTED ABC SUPERFAMILY METABOLITE UPTAKE TRANSPORTER"/>
    <property type="match status" value="1"/>
</dbReference>
<feature type="domain" description="ABC3 transporter permease C-terminal" evidence="7">
    <location>
        <begin position="705"/>
        <end position="814"/>
    </location>
</feature>
<evidence type="ECO:0000256" key="6">
    <source>
        <dbReference type="SAM" id="Phobius"/>
    </source>
</evidence>
<evidence type="ECO:0000256" key="2">
    <source>
        <dbReference type="ARBA" id="ARBA00022475"/>
    </source>
</evidence>
<evidence type="ECO:0000259" key="8">
    <source>
        <dbReference type="Pfam" id="PF12704"/>
    </source>
</evidence>
<name>A0A3N1YCS8_9GAMM</name>
<feature type="transmembrane region" description="Helical" evidence="6">
    <location>
        <begin position="348"/>
        <end position="368"/>
    </location>
</feature>
<feature type="transmembrane region" description="Helical" evidence="6">
    <location>
        <begin position="789"/>
        <end position="809"/>
    </location>
</feature>
<evidence type="ECO:0000256" key="5">
    <source>
        <dbReference type="ARBA" id="ARBA00023136"/>
    </source>
</evidence>
<dbReference type="PANTHER" id="PTHR30287:SF1">
    <property type="entry name" value="INNER MEMBRANE PROTEIN"/>
    <property type="match status" value="1"/>
</dbReference>
<evidence type="ECO:0000313" key="9">
    <source>
        <dbReference type="EMBL" id="ROR35197.1"/>
    </source>
</evidence>
<keyword evidence="4 6" id="KW-1133">Transmembrane helix</keyword>
<dbReference type="RefSeq" id="WP_123400828.1">
    <property type="nucleotide sequence ID" value="NZ_RJVI01000001.1"/>
</dbReference>
<dbReference type="AlphaFoldDB" id="A0A3N1YCS8"/>
<dbReference type="Pfam" id="PF02687">
    <property type="entry name" value="FtsX"/>
    <property type="match status" value="1"/>
</dbReference>
<feature type="transmembrane region" description="Helical" evidence="6">
    <location>
        <begin position="745"/>
        <end position="769"/>
    </location>
</feature>
<evidence type="ECO:0000256" key="4">
    <source>
        <dbReference type="ARBA" id="ARBA00022989"/>
    </source>
</evidence>
<dbReference type="Proteomes" id="UP000276634">
    <property type="component" value="Unassembled WGS sequence"/>
</dbReference>
<keyword evidence="10" id="KW-1185">Reference proteome</keyword>
<comment type="subcellular location">
    <subcellularLocation>
        <location evidence="1">Cell membrane</location>
        <topology evidence="1">Multi-pass membrane protein</topology>
    </subcellularLocation>
</comment>
<feature type="transmembrane region" description="Helical" evidence="6">
    <location>
        <begin position="464"/>
        <end position="485"/>
    </location>
</feature>
<evidence type="ECO:0000313" key="10">
    <source>
        <dbReference type="Proteomes" id="UP000276634"/>
    </source>
</evidence>
<feature type="transmembrane region" description="Helical" evidence="6">
    <location>
        <begin position="254"/>
        <end position="274"/>
    </location>
</feature>
<dbReference type="GO" id="GO:0005886">
    <property type="term" value="C:plasma membrane"/>
    <property type="evidence" value="ECO:0007669"/>
    <property type="project" value="UniProtKB-SubCell"/>
</dbReference>
<feature type="domain" description="MacB-like periplasmic core" evidence="8">
    <location>
        <begin position="23"/>
        <end position="224"/>
    </location>
</feature>
<reference evidence="9 10" key="1">
    <citation type="submission" date="2018-11" db="EMBL/GenBank/DDBJ databases">
        <title>Genomic Encyclopedia of Type Strains, Phase IV (KMG-IV): sequencing the most valuable type-strain genomes for metagenomic binning, comparative biology and taxonomic classification.</title>
        <authorList>
            <person name="Goeker M."/>
        </authorList>
    </citation>
    <scope>NUCLEOTIDE SEQUENCE [LARGE SCALE GENOMIC DNA]</scope>
    <source>
        <strain evidence="9 10">DSM 100275</strain>
    </source>
</reference>
<gene>
    <name evidence="9" type="ORF">EDC57_1114</name>
</gene>
<dbReference type="Pfam" id="PF12704">
    <property type="entry name" value="MacB_PCD"/>
    <property type="match status" value="1"/>
</dbReference>
<protein>
    <submittedName>
        <fullName evidence="9">Putative ABC transport system permease protein</fullName>
    </submittedName>
</protein>
<feature type="transmembrane region" description="Helical" evidence="6">
    <location>
        <begin position="415"/>
        <end position="443"/>
    </location>
</feature>
<evidence type="ECO:0000259" key="7">
    <source>
        <dbReference type="Pfam" id="PF02687"/>
    </source>
</evidence>
<comment type="caution">
    <text evidence="9">The sequence shown here is derived from an EMBL/GenBank/DDBJ whole genome shotgun (WGS) entry which is preliminary data.</text>
</comment>
<feature type="transmembrane region" description="Helical" evidence="6">
    <location>
        <begin position="298"/>
        <end position="328"/>
    </location>
</feature>
<organism evidence="9 10">
    <name type="scientific">Inmirania thermothiophila</name>
    <dbReference type="NCBI Taxonomy" id="1750597"/>
    <lineage>
        <taxon>Bacteria</taxon>
        <taxon>Pseudomonadati</taxon>
        <taxon>Pseudomonadota</taxon>
        <taxon>Gammaproteobacteria</taxon>
        <taxon>Chromatiales</taxon>
        <taxon>Ectothiorhodospiraceae</taxon>
        <taxon>Inmirania</taxon>
    </lineage>
</organism>
<evidence type="ECO:0000256" key="3">
    <source>
        <dbReference type="ARBA" id="ARBA00022692"/>
    </source>
</evidence>
<feature type="transmembrane region" description="Helical" evidence="6">
    <location>
        <begin position="698"/>
        <end position="719"/>
    </location>
</feature>
<keyword evidence="5 6" id="KW-0472">Membrane</keyword>